<name>A0A317E3Q9_9PROT</name>
<dbReference type="PANTHER" id="PTHR38035">
    <property type="entry name" value="UPF0070 PROTEIN YFGM"/>
    <property type="match status" value="1"/>
</dbReference>
<keyword evidence="12" id="KW-1185">Reference proteome</keyword>
<evidence type="ECO:0000259" key="10">
    <source>
        <dbReference type="Pfam" id="PF09976"/>
    </source>
</evidence>
<feature type="region of interest" description="Disordered" evidence="8">
    <location>
        <begin position="1"/>
        <end position="65"/>
    </location>
</feature>
<evidence type="ECO:0000256" key="1">
    <source>
        <dbReference type="ARBA" id="ARBA00004167"/>
    </source>
</evidence>
<organism evidence="11 12">
    <name type="scientific">Zavarzinia compransoris</name>
    <dbReference type="NCBI Taxonomy" id="1264899"/>
    <lineage>
        <taxon>Bacteria</taxon>
        <taxon>Pseudomonadati</taxon>
        <taxon>Pseudomonadota</taxon>
        <taxon>Alphaproteobacteria</taxon>
        <taxon>Rhodospirillales</taxon>
        <taxon>Zavarziniaceae</taxon>
        <taxon>Zavarzinia</taxon>
    </lineage>
</organism>
<feature type="domain" description="Ancillary SecYEG translocon subunit/Cell division coordinator CpoB TPR" evidence="10">
    <location>
        <begin position="112"/>
        <end position="282"/>
    </location>
</feature>
<evidence type="ECO:0000256" key="4">
    <source>
        <dbReference type="ARBA" id="ARBA00022692"/>
    </source>
</evidence>
<feature type="compositionally biased region" description="Polar residues" evidence="8">
    <location>
        <begin position="24"/>
        <end position="34"/>
    </location>
</feature>
<evidence type="ECO:0000256" key="8">
    <source>
        <dbReference type="SAM" id="MobiDB-lite"/>
    </source>
</evidence>
<protein>
    <recommendedName>
        <fullName evidence="10">Ancillary SecYEG translocon subunit/Cell division coordinator CpoB TPR domain-containing protein</fullName>
    </recommendedName>
</protein>
<dbReference type="GO" id="GO:0005886">
    <property type="term" value="C:plasma membrane"/>
    <property type="evidence" value="ECO:0007669"/>
    <property type="project" value="UniProtKB-SubCell"/>
</dbReference>
<evidence type="ECO:0000256" key="3">
    <source>
        <dbReference type="ARBA" id="ARBA00022475"/>
    </source>
</evidence>
<dbReference type="Pfam" id="PF09976">
    <property type="entry name" value="TPR_21"/>
    <property type="match status" value="1"/>
</dbReference>
<comment type="caution">
    <text evidence="11">The sequence shown here is derived from an EMBL/GenBank/DDBJ whole genome shotgun (WGS) entry which is preliminary data.</text>
</comment>
<keyword evidence="4 9" id="KW-0812">Transmembrane</keyword>
<comment type="subcellular location">
    <subcellularLocation>
        <location evidence="2">Cell membrane</location>
    </subcellularLocation>
    <subcellularLocation>
        <location evidence="1">Membrane</location>
        <topology evidence="1">Single-pass membrane protein</topology>
    </subcellularLocation>
</comment>
<sequence length="325" mass="33242">MPSWASPSARPPAAMPKRCAAGSSRASNIPTGSRATIGRRTATGSPEPPSDGDNSPAPPRPGFAKAPGFGYRSTPFLASPFLACVAFGGVEVSDIFQEIDEDLRRERLMGIWRRYGTAIVALGIGLVVGVGAFIGWRNYSESKLNDNAHALAAAAQLIGEGKHAEAAKAFADLGADAGGAYGDIALLDAAAATYDAGDAAAAVALYDRVAAGSADPSLAALARVLAVQVLLDTAPVADLDARLDAVGAQPGFVPAVRELRAYVRLKAGATDDARRLLAEVVDDAAAPGRVKGRAKEVLDALGGRLPAAPVTPPSDQPSESEGQRP</sequence>
<evidence type="ECO:0000256" key="2">
    <source>
        <dbReference type="ARBA" id="ARBA00004236"/>
    </source>
</evidence>
<keyword evidence="6 9" id="KW-0472">Membrane</keyword>
<evidence type="ECO:0000256" key="5">
    <source>
        <dbReference type="ARBA" id="ARBA00022989"/>
    </source>
</evidence>
<dbReference type="AlphaFoldDB" id="A0A317E3Q9"/>
<evidence type="ECO:0000256" key="6">
    <source>
        <dbReference type="ARBA" id="ARBA00023136"/>
    </source>
</evidence>
<dbReference type="GO" id="GO:0044877">
    <property type="term" value="F:protein-containing complex binding"/>
    <property type="evidence" value="ECO:0007669"/>
    <property type="project" value="InterPro"/>
</dbReference>
<evidence type="ECO:0000256" key="9">
    <source>
        <dbReference type="SAM" id="Phobius"/>
    </source>
</evidence>
<dbReference type="OrthoDB" id="7173339at2"/>
<keyword evidence="3" id="KW-1003">Cell membrane</keyword>
<feature type="region of interest" description="Disordered" evidence="8">
    <location>
        <begin position="301"/>
        <end position="325"/>
    </location>
</feature>
<dbReference type="EMBL" id="QGLF01000004">
    <property type="protein sequence ID" value="PWR20043.1"/>
    <property type="molecule type" value="Genomic_DNA"/>
</dbReference>
<dbReference type="InterPro" id="IPR026039">
    <property type="entry name" value="YfgM"/>
</dbReference>
<reference evidence="12" key="1">
    <citation type="submission" date="2018-05" db="EMBL/GenBank/DDBJ databases">
        <title>Zavarzinia sp. HR-AS.</title>
        <authorList>
            <person name="Lee Y."/>
            <person name="Jeon C.O."/>
        </authorList>
    </citation>
    <scope>NUCLEOTIDE SEQUENCE [LARGE SCALE GENOMIC DNA]</scope>
    <source>
        <strain evidence="12">DSM 1231</strain>
    </source>
</reference>
<keyword evidence="5 9" id="KW-1133">Transmembrane helix</keyword>
<dbReference type="PANTHER" id="PTHR38035:SF1">
    <property type="entry name" value="ANCILLARY SECYEG TRANSLOCON SUBUNIT"/>
    <property type="match status" value="1"/>
</dbReference>
<proteinExistence type="predicted"/>
<gene>
    <name evidence="11" type="ORF">DKG75_16535</name>
</gene>
<evidence type="ECO:0000313" key="12">
    <source>
        <dbReference type="Proteomes" id="UP000246077"/>
    </source>
</evidence>
<feature type="compositionally biased region" description="Polar residues" evidence="8">
    <location>
        <begin position="316"/>
        <end position="325"/>
    </location>
</feature>
<feature type="transmembrane region" description="Helical" evidence="9">
    <location>
        <begin position="115"/>
        <end position="136"/>
    </location>
</feature>
<evidence type="ECO:0000313" key="11">
    <source>
        <dbReference type="EMBL" id="PWR20043.1"/>
    </source>
</evidence>
<evidence type="ECO:0000256" key="7">
    <source>
        <dbReference type="ARBA" id="ARBA00023186"/>
    </source>
</evidence>
<dbReference type="InterPro" id="IPR018704">
    <property type="entry name" value="SecYEG/CpoB_TPR"/>
</dbReference>
<keyword evidence="7" id="KW-0143">Chaperone</keyword>
<accession>A0A317E3Q9</accession>
<dbReference type="Proteomes" id="UP000246077">
    <property type="component" value="Unassembled WGS sequence"/>
</dbReference>